<dbReference type="Pfam" id="PF18943">
    <property type="entry name" value="DUF5690"/>
    <property type="match status" value="1"/>
</dbReference>
<keyword evidence="1" id="KW-0472">Membrane</keyword>
<dbReference type="InterPro" id="IPR043745">
    <property type="entry name" value="DUF5690"/>
</dbReference>
<comment type="caution">
    <text evidence="2">The sequence shown here is derived from an EMBL/GenBank/DDBJ whole genome shotgun (WGS) entry which is preliminary data.</text>
</comment>
<sequence length="432" mass="47685">MSAKLTFRSNAAFIAYGAIAAFCCYTCMYAFRKGITAVTFEGMAFAGISYKIWLITAQVLGYALSKRIGVKVVSEIKPGNRALYILIFIGLAELALLGFAVVPAPYNIIFLLLNGLPLGMVYGTVLGFLEGRRQTDALVAGLTASFIFASGFVKTVALLIKQSWGVSEFWLPFVTGLLFVVPLLVSTWLLAKLPPPTIEDQVQRTERKPMNRAERRQFISTFSVGLVTLIISYVLLSAFRDFRDNFAPEILKSVGITDPAIFTQTETTVALIILVLMGALQLVRDNFQAFRLINYVMIGAAVLVGISTWLFQQGMLSPGVWFTLVGLGLYGGYVPCNGLYFERLVASFRYVSTVGFIVTLADYYGYMGSVAVLLYKNFGQPDISFLNFFMYAAYGVSVIYGVLVLVSFQYFQKKYSSTLAEPVQSSSEQIAR</sequence>
<keyword evidence="1" id="KW-1133">Transmembrane helix</keyword>
<keyword evidence="3" id="KW-1185">Reference proteome</keyword>
<dbReference type="SUPFAM" id="SSF103473">
    <property type="entry name" value="MFS general substrate transporter"/>
    <property type="match status" value="1"/>
</dbReference>
<feature type="transmembrane region" description="Helical" evidence="1">
    <location>
        <begin position="259"/>
        <end position="280"/>
    </location>
</feature>
<evidence type="ECO:0000256" key="1">
    <source>
        <dbReference type="SAM" id="Phobius"/>
    </source>
</evidence>
<proteinExistence type="predicted"/>
<dbReference type="RefSeq" id="WP_345241207.1">
    <property type="nucleotide sequence ID" value="NZ_BAABHD010000010.1"/>
</dbReference>
<feature type="transmembrane region" description="Helical" evidence="1">
    <location>
        <begin position="318"/>
        <end position="336"/>
    </location>
</feature>
<gene>
    <name evidence="2" type="ORF">GCM10023189_09990</name>
</gene>
<reference evidence="3" key="1">
    <citation type="journal article" date="2019" name="Int. J. Syst. Evol. Microbiol.">
        <title>The Global Catalogue of Microorganisms (GCM) 10K type strain sequencing project: providing services to taxonomists for standard genome sequencing and annotation.</title>
        <authorList>
            <consortium name="The Broad Institute Genomics Platform"/>
            <consortium name="The Broad Institute Genome Sequencing Center for Infectious Disease"/>
            <person name="Wu L."/>
            <person name="Ma J."/>
        </authorList>
    </citation>
    <scope>NUCLEOTIDE SEQUENCE [LARGE SCALE GENOMIC DNA]</scope>
    <source>
        <strain evidence="3">JCM 17927</strain>
    </source>
</reference>
<feature type="transmembrane region" description="Helical" evidence="1">
    <location>
        <begin position="169"/>
        <end position="191"/>
    </location>
</feature>
<dbReference type="EMBL" id="BAABHD010000010">
    <property type="protein sequence ID" value="GAA4450016.1"/>
    <property type="molecule type" value="Genomic_DNA"/>
</dbReference>
<evidence type="ECO:0000313" key="3">
    <source>
        <dbReference type="Proteomes" id="UP001501175"/>
    </source>
</evidence>
<protein>
    <submittedName>
        <fullName evidence="2">DUF5690 family protein</fullName>
    </submittedName>
</protein>
<feature type="transmembrane region" description="Helical" evidence="1">
    <location>
        <begin position="136"/>
        <end position="157"/>
    </location>
</feature>
<accession>A0ABP8MGP0</accession>
<evidence type="ECO:0000313" key="2">
    <source>
        <dbReference type="EMBL" id="GAA4450016.1"/>
    </source>
</evidence>
<feature type="transmembrane region" description="Helical" evidence="1">
    <location>
        <begin position="218"/>
        <end position="239"/>
    </location>
</feature>
<feature type="transmembrane region" description="Helical" evidence="1">
    <location>
        <begin position="386"/>
        <end position="408"/>
    </location>
</feature>
<feature type="transmembrane region" description="Helical" evidence="1">
    <location>
        <begin position="348"/>
        <end position="366"/>
    </location>
</feature>
<dbReference type="Proteomes" id="UP001501175">
    <property type="component" value="Unassembled WGS sequence"/>
</dbReference>
<feature type="transmembrane region" description="Helical" evidence="1">
    <location>
        <begin position="108"/>
        <end position="129"/>
    </location>
</feature>
<feature type="transmembrane region" description="Helical" evidence="1">
    <location>
        <begin position="292"/>
        <end position="312"/>
    </location>
</feature>
<keyword evidence="1" id="KW-0812">Transmembrane</keyword>
<feature type="transmembrane region" description="Helical" evidence="1">
    <location>
        <begin position="12"/>
        <end position="31"/>
    </location>
</feature>
<organism evidence="2 3">
    <name type="scientific">Nibrella saemangeumensis</name>
    <dbReference type="NCBI Taxonomy" id="1084526"/>
    <lineage>
        <taxon>Bacteria</taxon>
        <taxon>Pseudomonadati</taxon>
        <taxon>Bacteroidota</taxon>
        <taxon>Cytophagia</taxon>
        <taxon>Cytophagales</taxon>
        <taxon>Spirosomataceae</taxon>
        <taxon>Nibrella</taxon>
    </lineage>
</organism>
<name>A0ABP8MGP0_9BACT</name>
<feature type="transmembrane region" description="Helical" evidence="1">
    <location>
        <begin position="43"/>
        <end position="63"/>
    </location>
</feature>
<dbReference type="InterPro" id="IPR036259">
    <property type="entry name" value="MFS_trans_sf"/>
</dbReference>
<feature type="transmembrane region" description="Helical" evidence="1">
    <location>
        <begin position="83"/>
        <end position="102"/>
    </location>
</feature>